<dbReference type="RefSeq" id="WP_378113296.1">
    <property type="nucleotide sequence ID" value="NZ_JBHSNC010000053.1"/>
</dbReference>
<dbReference type="Proteomes" id="UP001596108">
    <property type="component" value="Unassembled WGS sequence"/>
</dbReference>
<dbReference type="EMBL" id="JBHSNC010000053">
    <property type="protein sequence ID" value="MFC5531340.1"/>
    <property type="molecule type" value="Genomic_DNA"/>
</dbReference>
<evidence type="ECO:0000313" key="2">
    <source>
        <dbReference type="EMBL" id="MFC5531340.1"/>
    </source>
</evidence>
<dbReference type="InterPro" id="IPR011737">
    <property type="entry name" value="CHP02206_TP0381"/>
</dbReference>
<evidence type="ECO:0000256" key="1">
    <source>
        <dbReference type="SAM" id="Phobius"/>
    </source>
</evidence>
<feature type="transmembrane region" description="Helical" evidence="1">
    <location>
        <begin position="51"/>
        <end position="71"/>
    </location>
</feature>
<dbReference type="Pfam" id="PF14808">
    <property type="entry name" value="TMEM164"/>
    <property type="match status" value="1"/>
</dbReference>
<keyword evidence="3" id="KW-1185">Reference proteome</keyword>
<sequence>MLVASTGKEVAKVAFEPFTWAHGVGIAMAAALAIGIIGYRRRLRRSGMDNIARKALAAILIGSEVSLYSWYTLTDNWGLYSLPFQLCSIMVWVSAALLLTRNKKLYEIAFFLGILGALQALLTPDLDATYYEFRYFHFFLAHGAIISASIYMTAVTGWRPTAASVFRAIGWLHVLAVPAAITNALAGTNFMFLARKPSSGSLLDLLSPWPWYLLQLEVVALLMCFALLGIVLGIDAVIRRLNRYTPLHGGRS</sequence>
<name>A0ABW0R4S6_9BACL</name>
<gene>
    <name evidence="2" type="ORF">ACFPQ4_18125</name>
</gene>
<comment type="caution">
    <text evidence="2">The sequence shown here is derived from an EMBL/GenBank/DDBJ whole genome shotgun (WGS) entry which is preliminary data.</text>
</comment>
<protein>
    <submittedName>
        <fullName evidence="2">TIGR02206 family membrane protein</fullName>
    </submittedName>
</protein>
<keyword evidence="1" id="KW-1133">Transmembrane helix</keyword>
<feature type="transmembrane region" description="Helical" evidence="1">
    <location>
        <begin position="212"/>
        <end position="234"/>
    </location>
</feature>
<keyword evidence="1" id="KW-0472">Membrane</keyword>
<feature type="transmembrane region" description="Helical" evidence="1">
    <location>
        <begin position="20"/>
        <end position="39"/>
    </location>
</feature>
<feature type="transmembrane region" description="Helical" evidence="1">
    <location>
        <begin position="77"/>
        <end position="98"/>
    </location>
</feature>
<feature type="transmembrane region" description="Helical" evidence="1">
    <location>
        <begin position="135"/>
        <end position="158"/>
    </location>
</feature>
<keyword evidence="1" id="KW-0812">Transmembrane</keyword>
<feature type="transmembrane region" description="Helical" evidence="1">
    <location>
        <begin position="170"/>
        <end position="192"/>
    </location>
</feature>
<evidence type="ECO:0000313" key="3">
    <source>
        <dbReference type="Proteomes" id="UP001596108"/>
    </source>
</evidence>
<reference evidence="3" key="1">
    <citation type="journal article" date="2019" name="Int. J. Syst. Evol. Microbiol.">
        <title>The Global Catalogue of Microorganisms (GCM) 10K type strain sequencing project: providing services to taxonomists for standard genome sequencing and annotation.</title>
        <authorList>
            <consortium name="The Broad Institute Genomics Platform"/>
            <consortium name="The Broad Institute Genome Sequencing Center for Infectious Disease"/>
            <person name="Wu L."/>
            <person name="Ma J."/>
        </authorList>
    </citation>
    <scope>NUCLEOTIDE SEQUENCE [LARGE SCALE GENOMIC DNA]</scope>
    <source>
        <strain evidence="3">CGMCC 1.18578</strain>
    </source>
</reference>
<feature type="transmembrane region" description="Helical" evidence="1">
    <location>
        <begin position="105"/>
        <end position="123"/>
    </location>
</feature>
<proteinExistence type="predicted"/>
<dbReference type="NCBIfam" id="TIGR02206">
    <property type="entry name" value="intg_mem_TP0381"/>
    <property type="match status" value="1"/>
</dbReference>
<accession>A0ABW0R4S6</accession>
<organism evidence="2 3">
    <name type="scientific">Cohnella yongneupensis</name>
    <dbReference type="NCBI Taxonomy" id="425006"/>
    <lineage>
        <taxon>Bacteria</taxon>
        <taxon>Bacillati</taxon>
        <taxon>Bacillota</taxon>
        <taxon>Bacilli</taxon>
        <taxon>Bacillales</taxon>
        <taxon>Paenibacillaceae</taxon>
        <taxon>Cohnella</taxon>
    </lineage>
</organism>